<evidence type="ECO:0000313" key="4">
    <source>
        <dbReference type="EMBL" id="PRF61141.1"/>
    </source>
</evidence>
<evidence type="ECO:0000256" key="2">
    <source>
        <dbReference type="ARBA" id="ARBA00022825"/>
    </source>
</evidence>
<dbReference type="SUPFAM" id="SSF82171">
    <property type="entry name" value="DPP6 N-terminal domain-like"/>
    <property type="match status" value="1"/>
</dbReference>
<reference evidence="4 5" key="1">
    <citation type="submission" date="2018-03" db="EMBL/GenBank/DDBJ databases">
        <authorList>
            <person name="Keele B.F."/>
        </authorList>
    </citation>
    <scope>NUCLEOTIDE SEQUENCE [LARGE SCALE GENOMIC DNA]</scope>
    <source>
        <strain evidence="4 5">AU19729</strain>
    </source>
</reference>
<dbReference type="EMBL" id="PVGH01000053">
    <property type="protein sequence ID" value="PRF61141.1"/>
    <property type="molecule type" value="Genomic_DNA"/>
</dbReference>
<dbReference type="RefSeq" id="WP_105796058.1">
    <property type="nucleotide sequence ID" value="NZ_JAHPLO010000018.1"/>
</dbReference>
<organism evidence="4 5">
    <name type="scientific">Burkholderia multivorans</name>
    <dbReference type="NCBI Taxonomy" id="87883"/>
    <lineage>
        <taxon>Bacteria</taxon>
        <taxon>Pseudomonadati</taxon>
        <taxon>Pseudomonadota</taxon>
        <taxon>Betaproteobacteria</taxon>
        <taxon>Burkholderiales</taxon>
        <taxon>Burkholderiaceae</taxon>
        <taxon>Burkholderia</taxon>
        <taxon>Burkholderia cepacia complex</taxon>
    </lineage>
</organism>
<dbReference type="Pfam" id="PF07676">
    <property type="entry name" value="PD40"/>
    <property type="match status" value="1"/>
</dbReference>
<protein>
    <recommendedName>
        <fullName evidence="3">Peptidase S9 prolyl oligopeptidase catalytic domain-containing protein</fullName>
    </recommendedName>
</protein>
<proteinExistence type="predicted"/>
<evidence type="ECO:0000259" key="3">
    <source>
        <dbReference type="Pfam" id="PF00326"/>
    </source>
</evidence>
<dbReference type="InterPro" id="IPR011042">
    <property type="entry name" value="6-blade_b-propeller_TolB-like"/>
</dbReference>
<dbReference type="InterPro" id="IPR001375">
    <property type="entry name" value="Peptidase_S9_cat"/>
</dbReference>
<dbReference type="Gene3D" id="3.40.50.1820">
    <property type="entry name" value="alpha/beta hydrolase"/>
    <property type="match status" value="1"/>
</dbReference>
<dbReference type="InterPro" id="IPR029058">
    <property type="entry name" value="AB_hydrolase_fold"/>
</dbReference>
<dbReference type="SUPFAM" id="SSF53474">
    <property type="entry name" value="alpha/beta-Hydrolases"/>
    <property type="match status" value="1"/>
</dbReference>
<dbReference type="InterPro" id="IPR011659">
    <property type="entry name" value="WD40"/>
</dbReference>
<dbReference type="PANTHER" id="PTHR42776">
    <property type="entry name" value="SERINE PEPTIDASE S9 FAMILY MEMBER"/>
    <property type="match status" value="1"/>
</dbReference>
<dbReference type="Pfam" id="PF00326">
    <property type="entry name" value="Peptidase_S9"/>
    <property type="match status" value="1"/>
</dbReference>
<comment type="caution">
    <text evidence="4">The sequence shown here is derived from an EMBL/GenBank/DDBJ whole genome shotgun (WGS) entry which is preliminary data.</text>
</comment>
<accession>A0A2S9MQW5</accession>
<dbReference type="AlphaFoldDB" id="A0A2S9MQW5"/>
<feature type="domain" description="Peptidase S9 prolyl oligopeptidase catalytic" evidence="3">
    <location>
        <begin position="375"/>
        <end position="587"/>
    </location>
</feature>
<keyword evidence="1" id="KW-0378">Hydrolase</keyword>
<dbReference type="Proteomes" id="UP000238982">
    <property type="component" value="Unassembled WGS sequence"/>
</dbReference>
<name>A0A2S9MQW5_9BURK</name>
<dbReference type="GO" id="GO:0006508">
    <property type="term" value="P:proteolysis"/>
    <property type="evidence" value="ECO:0007669"/>
    <property type="project" value="InterPro"/>
</dbReference>
<sequence>MTASLPRCAPQRRFTVDDLLSLDDFQRYHGATCALSPDGGSVCFAVIRPLADACRFDRPYLGGLDRAELYLFQFADRTLRRLAGDVRAGHAFGSPTWSPDGRWIAAIALSADDDCVHAVLIDPSTAAVTPIPAPRSVDLASPDRDGPLKWLADGRVALPLLAEGRTPIAMHLPRRLFANAHDAWQACSLGRQPTADVLDSDAFGTAPVAPAPDWWAFAPGSRTLDPLTHDECVRAGLSPASPVPATPAVDVDAATPRAREGIRRERVSTGADDRYAAFVEHARDATRLTIRRTGSSAPDIVFETNRHLARIAAGTPRRLPCRGAEPGRPRYVDLLLPPDYAGAPMPAIVWVYPHDRAAHRDPHMFHEPDCPLPFNFHPLAAHGFVVVDVDLRSVAGVEPASMASRMLDDVCAAVDAAAEAGYVDRDRLHLYGQSLGGWATMMLLAHTSMFRSGISSAGISDAAALHASLDPRLRYETGHDARAERFELLGKLLADTSWSLDADPCADPHAYHAISPIRHAARITTPLLLIHGDADYVPLEQSERMFATLAQLGRDVRLIRYWGDDHVPQSPANIADRYRRIVDWLQRN</sequence>
<keyword evidence="2" id="KW-0645">Protease</keyword>
<keyword evidence="2" id="KW-0720">Serine protease</keyword>
<dbReference type="Gene3D" id="2.120.10.30">
    <property type="entry name" value="TolB, C-terminal domain"/>
    <property type="match status" value="1"/>
</dbReference>
<gene>
    <name evidence="4" type="ORF">C6Q15_12525</name>
</gene>
<dbReference type="GO" id="GO:0004252">
    <property type="term" value="F:serine-type endopeptidase activity"/>
    <property type="evidence" value="ECO:0007669"/>
    <property type="project" value="TreeGrafter"/>
</dbReference>
<evidence type="ECO:0000256" key="1">
    <source>
        <dbReference type="ARBA" id="ARBA00022801"/>
    </source>
</evidence>
<evidence type="ECO:0000313" key="5">
    <source>
        <dbReference type="Proteomes" id="UP000238982"/>
    </source>
</evidence>
<dbReference type="PANTHER" id="PTHR42776:SF27">
    <property type="entry name" value="DIPEPTIDYL PEPTIDASE FAMILY MEMBER 6"/>
    <property type="match status" value="1"/>
</dbReference>